<evidence type="ECO:0000313" key="11">
    <source>
        <dbReference type="EMBL" id="KAE9017837.1"/>
    </source>
</evidence>
<evidence type="ECO:0000313" key="13">
    <source>
        <dbReference type="Proteomes" id="UP000429607"/>
    </source>
</evidence>
<dbReference type="SUPFAM" id="SSF56672">
    <property type="entry name" value="DNA/RNA polymerases"/>
    <property type="match status" value="1"/>
</dbReference>
<dbReference type="InterPro" id="IPR000477">
    <property type="entry name" value="RT_dom"/>
</dbReference>
<dbReference type="InterPro" id="IPR041373">
    <property type="entry name" value="RT_RNaseH"/>
</dbReference>
<dbReference type="Gene3D" id="3.30.70.270">
    <property type="match status" value="2"/>
</dbReference>
<dbReference type="PROSITE" id="PS50878">
    <property type="entry name" value="RT_POL"/>
    <property type="match status" value="1"/>
</dbReference>
<dbReference type="FunFam" id="3.10.20.370:FF:000001">
    <property type="entry name" value="Retrovirus-related Pol polyprotein from transposon 17.6-like protein"/>
    <property type="match status" value="1"/>
</dbReference>
<keyword evidence="3" id="KW-0808">Transferase</keyword>
<dbReference type="InterPro" id="IPR021109">
    <property type="entry name" value="Peptidase_aspartic_dom_sf"/>
</dbReference>
<dbReference type="Pfam" id="PF00078">
    <property type="entry name" value="RVT_1"/>
    <property type="match status" value="1"/>
</dbReference>
<dbReference type="GO" id="GO:0008233">
    <property type="term" value="F:peptidase activity"/>
    <property type="evidence" value="ECO:0007669"/>
    <property type="project" value="UniProtKB-KW"/>
</dbReference>
<sequence>METDDEDWGVPVNEEEAEASLTFDYNEETIVNNYDVVEMWHREDNASAGRYEDELTTMETTANWERPATVGYATTTEESQPSERASGVLTTEEVAFDLEEPCLRTEEPSERAIGALTAEEVAHDLEDDYLRMEKPSESATGELTTELDEETTRKTTVNVCNGARCRCIEALPVVKERVNFLPAENAKDETSVAPAEKETDGEESDSPATAIGVPLPKPTEYDRDADPSVLERASVASEEGQKDVESTKESGETPDESAASKEAAPPPEEPPPPHARLFTEAELRALKTSTPSTVGVELEEYDKELEERLFPLDEVELEKRVVRNAAKAKEPSLEELSVMLNLPVETIERTREASPGERSTPEYWLDWFKKTLAASAEAKRANRDFRAEPPPTKGETRAEPGPSGPTELEDEGDGVTSVMDEVVASIVPSGRVAATTANERRVIANIGVPCAGPERKDEDAPQALPFRLRTLVRSVVFLLILDEEAKNGARCPKCHYPEAYPSEPEPRGHFVPGPFSADHLTRARELVIERAGVLGDSVMKAILLEISRTYLESVSATIAKRLERRRTCWCNRPVREPIQPRRVRFDCSSLAAKRSEALGSHTGRVEDPDDVLNYVCFVKDAEVKSKAKRKPGLVEVKDSPKPEVGPNFDVKDPVPEGKRVICSVEGFEATSVGFIDSLPAELLIDTGAIASLVDSRVLEKLGLAKAPLRPYHGSLNGVSGHPLHIRGEIELPLRIGTLEKLRTFAVVDRLHVHALLGTDALKAFRAVIDMEESVMTLKETGETFRLGAPRVEEMYVSRINSTIRLCPGGQALVVANLMGKAPEDSTVLVEGLPELDPLLKVARSLCSVQNGQTIVEVCNASEEEVVIQKGTALAAATVVPKTTFLPAQQAYRNESGTRSVDSVISSAAKESDSPREAMPGLKEAYRAEMEADFTDSKLGGEQQELLRSLLGDFRDMFVESSLKPGRTDLLKFSIDTGTHPPIKQRPYRVSNAEGDVMEAEIDQYLELGLVRPSTSPWASPVLMIRKPDGGIRFCIDYRRLNAVTIKDCYPMPLIDDILDVLRGAKLYSTMDIASGYWNVPMDPDSVEKTAFTCKYGLFEWLVMPFGLCNAVPAFERLMENVLVDLKWRTCLVYLDDCVVFSSDFPTHLVRLRQVLERFRNAGFKLKMKKCRWGRDQVAFLGHIVTPTGILPNPEKIKAVLNVARPHDLHMVRAFLGLTSYFRRYIPGYAAISAPIERLKVKGTEFVWNADCEAAFLQLKRRLVEPPILVYPDFSQRFKLYVDSSRLAVGACLMQTVDGRERVVAYASKLLVGSEKNWIYKTDGTSEIECWGIVWATRKFRCYLDRTEFDLYTDHKALTWVFNENNRTTNAKLARWAMELSQLRFKVYHKPGTAMGHADGLSRLHSDTICALTIADLHNEDPLSPEESSVPVGEDSSPGQNNGGTASSSSVTNEALNEAVQAAMDALNEVGEPPDPLSPTNSEPDATDDAPGALADVGDCSGATHSANLTLVQHALSGYIQVGHIAVWSPFILGSSPIGQKAGSFYQ</sequence>
<keyword evidence="8" id="KW-0695">RNA-directed DNA polymerase</keyword>
<evidence type="ECO:0000313" key="14">
    <source>
        <dbReference type="Proteomes" id="UP000434957"/>
    </source>
</evidence>
<feature type="region of interest" description="Disordered" evidence="9">
    <location>
        <begin position="1419"/>
        <end position="1450"/>
    </location>
</feature>
<feature type="region of interest" description="Disordered" evidence="9">
    <location>
        <begin position="379"/>
        <end position="414"/>
    </location>
</feature>
<evidence type="ECO:0000256" key="4">
    <source>
        <dbReference type="ARBA" id="ARBA00022695"/>
    </source>
</evidence>
<feature type="region of interest" description="Disordered" evidence="9">
    <location>
        <begin position="187"/>
        <end position="275"/>
    </location>
</feature>
<dbReference type="GO" id="GO:0004519">
    <property type="term" value="F:endonuclease activity"/>
    <property type="evidence" value="ECO:0007669"/>
    <property type="project" value="UniProtKB-KW"/>
</dbReference>
<evidence type="ECO:0000256" key="2">
    <source>
        <dbReference type="ARBA" id="ARBA00022670"/>
    </source>
</evidence>
<feature type="domain" description="Reverse transcriptase" evidence="10">
    <location>
        <begin position="1005"/>
        <end position="1184"/>
    </location>
</feature>
<dbReference type="InterPro" id="IPR043128">
    <property type="entry name" value="Rev_trsase/Diguanyl_cyclase"/>
</dbReference>
<evidence type="ECO:0000256" key="6">
    <source>
        <dbReference type="ARBA" id="ARBA00022759"/>
    </source>
</evidence>
<evidence type="ECO:0000313" key="12">
    <source>
        <dbReference type="EMBL" id="KAE9330989.1"/>
    </source>
</evidence>
<keyword evidence="4" id="KW-0548">Nucleotidyltransferase</keyword>
<dbReference type="CDD" id="cd00303">
    <property type="entry name" value="retropepsin_like"/>
    <property type="match status" value="1"/>
</dbReference>
<dbReference type="EMBL" id="QXFV01001019">
    <property type="protein sequence ID" value="KAE9017837.1"/>
    <property type="molecule type" value="Genomic_DNA"/>
</dbReference>
<dbReference type="EMBL" id="QXFT01001040">
    <property type="protein sequence ID" value="KAE9330989.1"/>
    <property type="molecule type" value="Genomic_DNA"/>
</dbReference>
<dbReference type="CDD" id="cd01647">
    <property type="entry name" value="RT_LTR"/>
    <property type="match status" value="1"/>
</dbReference>
<evidence type="ECO:0000259" key="10">
    <source>
        <dbReference type="PROSITE" id="PS50878"/>
    </source>
</evidence>
<protein>
    <recommendedName>
        <fullName evidence="1">RNA-directed DNA polymerase</fullName>
        <ecNumber evidence="1">2.7.7.49</ecNumber>
    </recommendedName>
</protein>
<feature type="compositionally biased region" description="Pro residues" evidence="9">
    <location>
        <begin position="264"/>
        <end position="274"/>
    </location>
</feature>
<gene>
    <name evidence="11" type="ORF">PR001_g14293</name>
    <name evidence="12" type="ORF">PR003_g15194</name>
</gene>
<evidence type="ECO:0000256" key="7">
    <source>
        <dbReference type="ARBA" id="ARBA00022801"/>
    </source>
</evidence>
<dbReference type="Proteomes" id="UP000434957">
    <property type="component" value="Unassembled WGS sequence"/>
</dbReference>
<feature type="compositionally biased region" description="Basic and acidic residues" evidence="9">
    <location>
        <begin position="239"/>
        <end position="251"/>
    </location>
</feature>
<evidence type="ECO:0000256" key="5">
    <source>
        <dbReference type="ARBA" id="ARBA00022722"/>
    </source>
</evidence>
<dbReference type="FunFam" id="3.10.10.10:FF:000007">
    <property type="entry name" value="Retrovirus-related Pol polyprotein from transposon 17.6-like Protein"/>
    <property type="match status" value="1"/>
</dbReference>
<feature type="compositionally biased region" description="Polar residues" evidence="9">
    <location>
        <begin position="1436"/>
        <end position="1450"/>
    </location>
</feature>
<proteinExistence type="predicted"/>
<keyword evidence="14" id="KW-1185">Reference proteome</keyword>
<accession>A0A6A4F052</accession>
<dbReference type="GO" id="GO:0003964">
    <property type="term" value="F:RNA-directed DNA polymerase activity"/>
    <property type="evidence" value="ECO:0007669"/>
    <property type="project" value="UniProtKB-KW"/>
</dbReference>
<evidence type="ECO:0000256" key="9">
    <source>
        <dbReference type="SAM" id="MobiDB-lite"/>
    </source>
</evidence>
<dbReference type="Pfam" id="PF17917">
    <property type="entry name" value="RT_RNaseH"/>
    <property type="match status" value="1"/>
</dbReference>
<dbReference type="Proteomes" id="UP000429607">
    <property type="component" value="Unassembled WGS sequence"/>
</dbReference>
<dbReference type="Gene3D" id="3.10.10.10">
    <property type="entry name" value="HIV Type 1 Reverse Transcriptase, subunit A, domain 1"/>
    <property type="match status" value="1"/>
</dbReference>
<dbReference type="PANTHER" id="PTHR37984:SF5">
    <property type="entry name" value="PROTEIN NYNRIN-LIKE"/>
    <property type="match status" value="1"/>
</dbReference>
<keyword evidence="6" id="KW-0255">Endonuclease</keyword>
<dbReference type="SUPFAM" id="SSF50630">
    <property type="entry name" value="Acid proteases"/>
    <property type="match status" value="1"/>
</dbReference>
<dbReference type="CDD" id="cd09274">
    <property type="entry name" value="RNase_HI_RT_Ty3"/>
    <property type="match status" value="1"/>
</dbReference>
<keyword evidence="7" id="KW-0378">Hydrolase</keyword>
<dbReference type="Gene3D" id="3.10.20.370">
    <property type="match status" value="1"/>
</dbReference>
<feature type="compositionally biased region" description="Basic and acidic residues" evidence="9">
    <location>
        <begin position="187"/>
        <end position="198"/>
    </location>
</feature>
<dbReference type="InterPro" id="IPR050951">
    <property type="entry name" value="Retrovirus_Pol_polyprotein"/>
</dbReference>
<evidence type="ECO:0000256" key="8">
    <source>
        <dbReference type="ARBA" id="ARBA00022918"/>
    </source>
</evidence>
<name>A0A6A4F052_9STRA</name>
<keyword evidence="5" id="KW-0540">Nuclease</keyword>
<dbReference type="Gene3D" id="2.40.70.10">
    <property type="entry name" value="Acid Proteases"/>
    <property type="match status" value="1"/>
</dbReference>
<reference evidence="12 14" key="1">
    <citation type="submission" date="2018-08" db="EMBL/GenBank/DDBJ databases">
        <title>Genomic investigation of the strawberry pathogen Phytophthora fragariae indicates pathogenicity is determined by transcriptional variation in three key races.</title>
        <authorList>
            <person name="Adams T.M."/>
            <person name="Armitage A.D."/>
            <person name="Sobczyk M.K."/>
            <person name="Bates H.J."/>
            <person name="Dunwell J.M."/>
            <person name="Nellist C.F."/>
            <person name="Harrison R.J."/>
        </authorList>
    </citation>
    <scope>NUCLEOTIDE SEQUENCE [LARGE SCALE GENOMIC DNA]</scope>
    <source>
        <strain evidence="11 13">SCRP249</strain>
        <strain evidence="12 14">SCRP333</strain>
    </source>
</reference>
<dbReference type="EC" id="2.7.7.49" evidence="1"/>
<evidence type="ECO:0000256" key="3">
    <source>
        <dbReference type="ARBA" id="ARBA00022679"/>
    </source>
</evidence>
<dbReference type="PANTHER" id="PTHR37984">
    <property type="entry name" value="PROTEIN CBG26694"/>
    <property type="match status" value="1"/>
</dbReference>
<comment type="caution">
    <text evidence="12">The sequence shown here is derived from an EMBL/GenBank/DDBJ whole genome shotgun (WGS) entry which is preliminary data.</text>
</comment>
<keyword evidence="2" id="KW-0645">Protease</keyword>
<dbReference type="InterPro" id="IPR043502">
    <property type="entry name" value="DNA/RNA_pol_sf"/>
</dbReference>
<dbReference type="FunFam" id="3.30.70.270:FF:000045">
    <property type="entry name" value="Transposon Tf2-7 polyprotein"/>
    <property type="match status" value="1"/>
</dbReference>
<feature type="region of interest" description="Disordered" evidence="9">
    <location>
        <begin position="1468"/>
        <end position="1492"/>
    </location>
</feature>
<dbReference type="GO" id="GO:0006508">
    <property type="term" value="P:proteolysis"/>
    <property type="evidence" value="ECO:0007669"/>
    <property type="project" value="UniProtKB-KW"/>
</dbReference>
<organism evidence="12 14">
    <name type="scientific">Phytophthora rubi</name>
    <dbReference type="NCBI Taxonomy" id="129364"/>
    <lineage>
        <taxon>Eukaryota</taxon>
        <taxon>Sar</taxon>
        <taxon>Stramenopiles</taxon>
        <taxon>Oomycota</taxon>
        <taxon>Peronosporomycetes</taxon>
        <taxon>Peronosporales</taxon>
        <taxon>Peronosporaceae</taxon>
        <taxon>Phytophthora</taxon>
    </lineage>
</organism>
<evidence type="ECO:0000256" key="1">
    <source>
        <dbReference type="ARBA" id="ARBA00012493"/>
    </source>
</evidence>